<evidence type="ECO:0008006" key="4">
    <source>
        <dbReference type="Google" id="ProtNLM"/>
    </source>
</evidence>
<sequence>MSFMDKIKGMLKGHEGTADKGIDKGGDYIDQRTGNKYQSQVDTGQDKLRDEFGTRQDRGNPPQS</sequence>
<reference evidence="2 3" key="1">
    <citation type="submission" date="2020-08" db="EMBL/GenBank/DDBJ databases">
        <title>Genomic Encyclopedia of Type Strains, Phase III (KMG-III): the genomes of soil and plant-associated and newly described type strains.</title>
        <authorList>
            <person name="Whitman W."/>
        </authorList>
    </citation>
    <scope>NUCLEOTIDE SEQUENCE [LARGE SCALE GENOMIC DNA]</scope>
    <source>
        <strain evidence="2 3">CECT 3313</strain>
    </source>
</reference>
<evidence type="ECO:0000313" key="3">
    <source>
        <dbReference type="Proteomes" id="UP000585836"/>
    </source>
</evidence>
<dbReference type="InterPro" id="IPR028037">
    <property type="entry name" value="Antitoxin_Rv0909/MT0933"/>
</dbReference>
<name>A0A7W9PWE6_9ACTN</name>
<dbReference type="AlphaFoldDB" id="A0A7W9PWE6"/>
<dbReference type="RefSeq" id="WP_184966806.1">
    <property type="nucleotide sequence ID" value="NZ_BAAAWF010000035.1"/>
</dbReference>
<evidence type="ECO:0000313" key="2">
    <source>
        <dbReference type="EMBL" id="MBB5928357.1"/>
    </source>
</evidence>
<dbReference type="Pfam" id="PF14013">
    <property type="entry name" value="MT0933_antitox"/>
    <property type="match status" value="1"/>
</dbReference>
<dbReference type="Proteomes" id="UP000585836">
    <property type="component" value="Unassembled WGS sequence"/>
</dbReference>
<evidence type="ECO:0000256" key="1">
    <source>
        <dbReference type="SAM" id="MobiDB-lite"/>
    </source>
</evidence>
<feature type="compositionally biased region" description="Basic and acidic residues" evidence="1">
    <location>
        <begin position="1"/>
        <end position="30"/>
    </location>
</feature>
<organism evidence="2 3">
    <name type="scientific">Streptomyces echinatus</name>
    <dbReference type="NCBI Taxonomy" id="67293"/>
    <lineage>
        <taxon>Bacteria</taxon>
        <taxon>Bacillati</taxon>
        <taxon>Actinomycetota</taxon>
        <taxon>Actinomycetes</taxon>
        <taxon>Kitasatosporales</taxon>
        <taxon>Streptomycetaceae</taxon>
        <taxon>Streptomyces</taxon>
    </lineage>
</organism>
<feature type="region of interest" description="Disordered" evidence="1">
    <location>
        <begin position="1"/>
        <end position="64"/>
    </location>
</feature>
<feature type="compositionally biased region" description="Polar residues" evidence="1">
    <location>
        <begin position="32"/>
        <end position="43"/>
    </location>
</feature>
<keyword evidence="3" id="KW-1185">Reference proteome</keyword>
<accession>A0A7W9PWE6</accession>
<comment type="caution">
    <text evidence="2">The sequence shown here is derived from an EMBL/GenBank/DDBJ whole genome shotgun (WGS) entry which is preliminary data.</text>
</comment>
<gene>
    <name evidence="2" type="ORF">FHS34_003826</name>
</gene>
<proteinExistence type="predicted"/>
<dbReference type="EMBL" id="JACHJK010000006">
    <property type="protein sequence ID" value="MBB5928357.1"/>
    <property type="molecule type" value="Genomic_DNA"/>
</dbReference>
<feature type="compositionally biased region" description="Basic and acidic residues" evidence="1">
    <location>
        <begin position="44"/>
        <end position="58"/>
    </location>
</feature>
<protein>
    <recommendedName>
        <fullName evidence="4">Kanamycin biosynthetic protein</fullName>
    </recommendedName>
</protein>